<dbReference type="Proteomes" id="UP000765507">
    <property type="component" value="Unassembled WGS sequence"/>
</dbReference>
<name>A0A8T1RXT4_CHESE</name>
<protein>
    <submittedName>
        <fullName evidence="3">Feather keratin I</fullName>
    </submittedName>
</protein>
<dbReference type="AlphaFoldDB" id="A0A8T1RXT4"/>
<dbReference type="Pfam" id="PF02422">
    <property type="entry name" value="Keratin"/>
    <property type="match status" value="1"/>
</dbReference>
<evidence type="ECO:0000256" key="1">
    <source>
        <dbReference type="ARBA" id="ARBA00008702"/>
    </source>
</evidence>
<dbReference type="InterPro" id="IPR003461">
    <property type="entry name" value="Keratin"/>
</dbReference>
<proteinExistence type="inferred from homology"/>
<evidence type="ECO:0000256" key="2">
    <source>
        <dbReference type="ARBA" id="ARBA00022744"/>
    </source>
</evidence>
<evidence type="ECO:0000313" key="4">
    <source>
        <dbReference type="Proteomes" id="UP000765507"/>
    </source>
</evidence>
<dbReference type="PANTHER" id="PTHR31203">
    <property type="entry name" value="BETA-KERATIN-RELATED PROTEIN-RELATED"/>
    <property type="match status" value="1"/>
</dbReference>
<accession>A0A8T1RXT4</accession>
<keyword evidence="2 3" id="KW-0416">Keratin</keyword>
<gene>
    <name evidence="3" type="primary">F-KER</name>
    <name evidence="3" type="ORF">G0U57_006763</name>
</gene>
<dbReference type="GO" id="GO:0005882">
    <property type="term" value="C:intermediate filament"/>
    <property type="evidence" value="ECO:0007669"/>
    <property type="project" value="UniProtKB-KW"/>
</dbReference>
<organism evidence="3 4">
    <name type="scientific">Chelydra serpentina</name>
    <name type="common">Snapping turtle</name>
    <name type="synonym">Testudo serpentina</name>
    <dbReference type="NCBI Taxonomy" id="8475"/>
    <lineage>
        <taxon>Eukaryota</taxon>
        <taxon>Metazoa</taxon>
        <taxon>Chordata</taxon>
        <taxon>Craniata</taxon>
        <taxon>Vertebrata</taxon>
        <taxon>Euteleostomi</taxon>
        <taxon>Archelosauria</taxon>
        <taxon>Testudinata</taxon>
        <taxon>Testudines</taxon>
        <taxon>Cryptodira</taxon>
        <taxon>Durocryptodira</taxon>
        <taxon>Americhelydia</taxon>
        <taxon>Chelydroidea</taxon>
        <taxon>Chelydridae</taxon>
        <taxon>Chelydra</taxon>
    </lineage>
</organism>
<comment type="caution">
    <text evidence="3">The sequence shown here is derived from an EMBL/GenBank/DDBJ whole genome shotgun (WGS) entry which is preliminary data.</text>
</comment>
<dbReference type="PANTHER" id="PTHR31203:SF1">
    <property type="entry name" value="BETA-KERATIN-RELATED PROTEIN-RELATED"/>
    <property type="match status" value="1"/>
</dbReference>
<dbReference type="EMBL" id="JAHGAV010001958">
    <property type="protein sequence ID" value="KAG6921546.1"/>
    <property type="molecule type" value="Genomic_DNA"/>
</dbReference>
<sequence>MHNCCNKPDIRRCPDSTVLIQPPPAVVTFPGAILSSFPQESIAGASGAAAIRGAEGGPYGSGGLQASGGW</sequence>
<reference evidence="3 4" key="1">
    <citation type="journal article" date="2020" name="G3 (Bethesda)">
        <title>Draft Genome of the Common Snapping Turtle, Chelydra serpentina, a Model for Phenotypic Plasticity in Reptiles.</title>
        <authorList>
            <person name="Das D."/>
            <person name="Singh S.K."/>
            <person name="Bierstedt J."/>
            <person name="Erickson A."/>
            <person name="Galli G.L.J."/>
            <person name="Crossley D.A. 2nd"/>
            <person name="Rhen T."/>
        </authorList>
    </citation>
    <scope>NUCLEOTIDE SEQUENCE [LARGE SCALE GENOMIC DNA]</scope>
    <source>
        <strain evidence="3">KW</strain>
    </source>
</reference>
<evidence type="ECO:0000313" key="3">
    <source>
        <dbReference type="EMBL" id="KAG6921546.1"/>
    </source>
</evidence>
<comment type="similarity">
    <text evidence="1">Belongs to the avian keratin family.</text>
</comment>
<keyword evidence="4" id="KW-1185">Reference proteome</keyword>
<dbReference type="OrthoDB" id="9428763at2759"/>
<dbReference type="GO" id="GO:0005200">
    <property type="term" value="F:structural constituent of cytoskeleton"/>
    <property type="evidence" value="ECO:0007669"/>
    <property type="project" value="InterPro"/>
</dbReference>